<dbReference type="Pfam" id="PF13560">
    <property type="entry name" value="HTH_31"/>
    <property type="match status" value="1"/>
</dbReference>
<dbReference type="Gene3D" id="1.25.40.10">
    <property type="entry name" value="Tetratricopeptide repeat domain"/>
    <property type="match status" value="1"/>
</dbReference>
<evidence type="ECO:0000313" key="3">
    <source>
        <dbReference type="EMBL" id="KWX03002.1"/>
    </source>
</evidence>
<feature type="region of interest" description="Disordered" evidence="2">
    <location>
        <begin position="1"/>
        <end position="22"/>
    </location>
</feature>
<dbReference type="SUPFAM" id="SSF48452">
    <property type="entry name" value="TPR-like"/>
    <property type="match status" value="1"/>
</dbReference>
<dbReference type="InterPro" id="IPR011990">
    <property type="entry name" value="TPR-like_helical_dom_sf"/>
</dbReference>
<dbReference type="STRING" id="1469144.LI90_4051"/>
<feature type="repeat" description="TPR" evidence="1">
    <location>
        <begin position="388"/>
        <end position="421"/>
    </location>
</feature>
<name>A0A132N076_9ACTN</name>
<evidence type="ECO:0000256" key="2">
    <source>
        <dbReference type="SAM" id="MobiDB-lite"/>
    </source>
</evidence>
<dbReference type="GO" id="GO:0003677">
    <property type="term" value="F:DNA binding"/>
    <property type="evidence" value="ECO:0007669"/>
    <property type="project" value="InterPro"/>
</dbReference>
<dbReference type="PATRIC" id="fig|1469144.10.peg.4342"/>
<organism evidence="3 4">
    <name type="scientific">Carbonactinospora thermoautotrophica</name>
    <dbReference type="NCBI Taxonomy" id="1469144"/>
    <lineage>
        <taxon>Bacteria</taxon>
        <taxon>Bacillati</taxon>
        <taxon>Actinomycetota</taxon>
        <taxon>Actinomycetes</taxon>
        <taxon>Kitasatosporales</taxon>
        <taxon>Carbonactinosporaceae</taxon>
        <taxon>Carbonactinospora</taxon>
    </lineage>
</organism>
<dbReference type="EMBL" id="LAXD01000001">
    <property type="protein sequence ID" value="KWX03002.1"/>
    <property type="molecule type" value="Genomic_DNA"/>
</dbReference>
<sequence length="458" mass="49264">MSDPRQQSIGLPDSFWQREEAQQPLRERDVAAIFRLVQKYTGASQTKIGMAVGMPQPHVSTIMAGKRQVRDVAVFERIAEGLGIPRHLLGLAPEPGKSGPFPDVTGEDPMKRREFLGVAGIAVTGLAEPGTCSDATDQVRAIGDILLPYGTADHAEGEPEVPSLARLQALVSAARQAYAACRYSAVMKELPGLLSVVRHARNAFDGDEALTALSLAADTYHVAASTMLKLGHKDLAWIAADRSMQAASASQDPLTVGSSMRILTHVFLASGYHDRAKETASRAAVELSRQFSKPSPDELSVYGALLLRGAIAAARGEDRAGALELLDEAERAARHLGKGFNHHQTAFGLTNVLVHRAHIAVTLGDAGTALQHARRVDLTTMPVRERQASLWLDVARAYAQWGKYPQALTAVLKAEQLAPEEIHARPAVRRLVEELNQHSRTAGLSEVGGLARRVGGDL</sequence>
<keyword evidence="4" id="KW-1185">Reference proteome</keyword>
<dbReference type="SUPFAM" id="SSF47413">
    <property type="entry name" value="lambda repressor-like DNA-binding domains"/>
    <property type="match status" value="1"/>
</dbReference>
<dbReference type="Proteomes" id="UP000070188">
    <property type="component" value="Unassembled WGS sequence"/>
</dbReference>
<evidence type="ECO:0000256" key="1">
    <source>
        <dbReference type="PROSITE-ProRule" id="PRU00339"/>
    </source>
</evidence>
<dbReference type="AlphaFoldDB" id="A0A132N076"/>
<protein>
    <submittedName>
        <fullName evidence="3">Uncharacterized protein</fullName>
    </submittedName>
</protein>
<dbReference type="RefSeq" id="WP_066890347.1">
    <property type="nucleotide sequence ID" value="NZ_JYIJ01000019.1"/>
</dbReference>
<dbReference type="InterPro" id="IPR019734">
    <property type="entry name" value="TPR_rpt"/>
</dbReference>
<dbReference type="PROSITE" id="PS50005">
    <property type="entry name" value="TPR"/>
    <property type="match status" value="1"/>
</dbReference>
<keyword evidence="1" id="KW-0802">TPR repeat</keyword>
<dbReference type="InterPro" id="IPR010982">
    <property type="entry name" value="Lambda_DNA-bd_dom_sf"/>
</dbReference>
<proteinExistence type="predicted"/>
<comment type="caution">
    <text evidence="3">The sequence shown here is derived from an EMBL/GenBank/DDBJ whole genome shotgun (WGS) entry which is preliminary data.</text>
</comment>
<gene>
    <name evidence="3" type="ORF">LI90_4051</name>
</gene>
<accession>A0A132N076</accession>
<evidence type="ECO:0000313" key="4">
    <source>
        <dbReference type="Proteomes" id="UP000070188"/>
    </source>
</evidence>
<dbReference type="OrthoDB" id="3504495at2"/>
<reference evidence="4" key="1">
    <citation type="submission" date="2015-04" db="EMBL/GenBank/DDBJ databases">
        <title>Physiological reanalysis, assessment of diazotrophy, and genome sequences of multiple isolates of Streptomyces thermoautotrophicus.</title>
        <authorList>
            <person name="MacKellar D.C."/>
            <person name="Lieber L."/>
            <person name="Norman J."/>
            <person name="Bolger A."/>
            <person name="Tobin C."/>
            <person name="Murray J.W."/>
            <person name="Chang R."/>
            <person name="Ford T."/>
            <person name="Nguyen P.Q."/>
            <person name="Woodward J."/>
            <person name="Permingeat H."/>
            <person name="Joshi N.S."/>
            <person name="Silver P.A."/>
            <person name="Usadel B."/>
            <person name="Rutherford A.W."/>
            <person name="Friesen M."/>
            <person name="Prell J."/>
        </authorList>
    </citation>
    <scope>NUCLEOTIDE SEQUENCE [LARGE SCALE GENOMIC DNA]</scope>
    <source>
        <strain evidence="4">H1</strain>
    </source>
</reference>